<dbReference type="Gene3D" id="1.10.10.10">
    <property type="entry name" value="Winged helix-like DNA-binding domain superfamily/Winged helix DNA-binding domain"/>
    <property type="match status" value="1"/>
</dbReference>
<dbReference type="EMBL" id="JACSGR010000001">
    <property type="protein sequence ID" value="MBH5328226.1"/>
    <property type="molecule type" value="Genomic_DNA"/>
</dbReference>
<evidence type="ECO:0000313" key="8">
    <source>
        <dbReference type="Proteomes" id="UP000768471"/>
    </source>
</evidence>
<dbReference type="PRINTS" id="PR00039">
    <property type="entry name" value="HTHLYSR"/>
</dbReference>
<dbReference type="InterPro" id="IPR005119">
    <property type="entry name" value="LysR_subst-bd"/>
</dbReference>
<dbReference type="SUPFAM" id="SSF46785">
    <property type="entry name" value="Winged helix' DNA-binding domain"/>
    <property type="match status" value="1"/>
</dbReference>
<comment type="caution">
    <text evidence="7">The sequence shown here is derived from an EMBL/GenBank/DDBJ whole genome shotgun (WGS) entry which is preliminary data.</text>
</comment>
<reference evidence="7 8" key="1">
    <citation type="submission" date="2020-09" db="EMBL/GenBank/DDBJ databases">
        <title>Eikenella S3660 sp. nov., isolated from a throat swab.</title>
        <authorList>
            <person name="Buhl M."/>
        </authorList>
    </citation>
    <scope>NUCLEOTIDE SEQUENCE [LARGE SCALE GENOMIC DNA]</scope>
    <source>
        <strain evidence="7 8">S3360</strain>
    </source>
</reference>
<feature type="domain" description="HTH lysR-type" evidence="6">
    <location>
        <begin position="7"/>
        <end position="64"/>
    </location>
</feature>
<keyword evidence="4" id="KW-0804">Transcription</keyword>
<dbReference type="SUPFAM" id="SSF53850">
    <property type="entry name" value="Periplasmic binding protein-like II"/>
    <property type="match status" value="1"/>
</dbReference>
<name>A0ABS0N7E7_9NEIS</name>
<dbReference type="Proteomes" id="UP000768471">
    <property type="component" value="Unassembled WGS sequence"/>
</dbReference>
<organism evidence="7 8">
    <name type="scientific">Eikenella glucosivorans</name>
    <dbReference type="NCBI Taxonomy" id="2766967"/>
    <lineage>
        <taxon>Bacteria</taxon>
        <taxon>Pseudomonadati</taxon>
        <taxon>Pseudomonadota</taxon>
        <taxon>Betaproteobacteria</taxon>
        <taxon>Neisseriales</taxon>
        <taxon>Neisseriaceae</taxon>
        <taxon>Eikenella</taxon>
    </lineage>
</organism>
<gene>
    <name evidence="7" type="ORF">H9Q10_00875</name>
</gene>
<sequence length="319" mass="35527">MQELRRLDLNLLKALVVLLDEQNVSRAAEKMALSQSAMSAVLAKLRDSFDDPLFVRTQYGLSPTERAKSLHQPLKQVLADINALWQPPDFDPKQAELTVKIGLTDYGLHAVGLPFLRQIRPLAPRIKLAFMPIHAGDVSQRLNKGELDFALITEGETLPDFHTKSLFEEHYLCTARQGHPLLGEPMRLDLDAFCSAEHAMVSYHGGQFHGLVDDALAKLGKSRRVAVSVSSFLALPEILAGSDLMATAPARLLQNRPELAVCRPPLAIPTFTKLLAWHERTHHSEAFKWLREQMAEAVGQKDNSVSAETQRLPEKQQAV</sequence>
<proteinExistence type="inferred from homology"/>
<evidence type="ECO:0000256" key="1">
    <source>
        <dbReference type="ARBA" id="ARBA00009437"/>
    </source>
</evidence>
<evidence type="ECO:0000256" key="5">
    <source>
        <dbReference type="SAM" id="MobiDB-lite"/>
    </source>
</evidence>
<comment type="similarity">
    <text evidence="1">Belongs to the LysR transcriptional regulatory family.</text>
</comment>
<evidence type="ECO:0000256" key="3">
    <source>
        <dbReference type="ARBA" id="ARBA00023125"/>
    </source>
</evidence>
<evidence type="ECO:0000256" key="4">
    <source>
        <dbReference type="ARBA" id="ARBA00023163"/>
    </source>
</evidence>
<keyword evidence="3" id="KW-0238">DNA-binding</keyword>
<dbReference type="Pfam" id="PF03466">
    <property type="entry name" value="LysR_substrate"/>
    <property type="match status" value="1"/>
</dbReference>
<dbReference type="PANTHER" id="PTHR30118:SF15">
    <property type="entry name" value="TRANSCRIPTIONAL REGULATORY PROTEIN"/>
    <property type="match status" value="1"/>
</dbReference>
<dbReference type="PROSITE" id="PS50931">
    <property type="entry name" value="HTH_LYSR"/>
    <property type="match status" value="1"/>
</dbReference>
<dbReference type="PANTHER" id="PTHR30118">
    <property type="entry name" value="HTH-TYPE TRANSCRIPTIONAL REGULATOR LEUO-RELATED"/>
    <property type="match status" value="1"/>
</dbReference>
<dbReference type="RefSeq" id="WP_197902154.1">
    <property type="nucleotide sequence ID" value="NZ_JACSGR010000001.1"/>
</dbReference>
<dbReference type="InterPro" id="IPR000847">
    <property type="entry name" value="LysR_HTH_N"/>
</dbReference>
<dbReference type="InterPro" id="IPR050389">
    <property type="entry name" value="LysR-type_TF"/>
</dbReference>
<evidence type="ECO:0000256" key="2">
    <source>
        <dbReference type="ARBA" id="ARBA00023015"/>
    </source>
</evidence>
<evidence type="ECO:0000313" key="7">
    <source>
        <dbReference type="EMBL" id="MBH5328226.1"/>
    </source>
</evidence>
<accession>A0ABS0N7E7</accession>
<keyword evidence="8" id="KW-1185">Reference proteome</keyword>
<evidence type="ECO:0000259" key="6">
    <source>
        <dbReference type="PROSITE" id="PS50931"/>
    </source>
</evidence>
<protein>
    <submittedName>
        <fullName evidence="7">LysR family transcriptional regulator</fullName>
    </submittedName>
</protein>
<dbReference type="Pfam" id="PF00126">
    <property type="entry name" value="HTH_1"/>
    <property type="match status" value="1"/>
</dbReference>
<dbReference type="InterPro" id="IPR036388">
    <property type="entry name" value="WH-like_DNA-bd_sf"/>
</dbReference>
<keyword evidence="2" id="KW-0805">Transcription regulation</keyword>
<dbReference type="InterPro" id="IPR036390">
    <property type="entry name" value="WH_DNA-bd_sf"/>
</dbReference>
<dbReference type="Gene3D" id="3.40.190.10">
    <property type="entry name" value="Periplasmic binding protein-like II"/>
    <property type="match status" value="2"/>
</dbReference>
<feature type="region of interest" description="Disordered" evidence="5">
    <location>
        <begin position="300"/>
        <end position="319"/>
    </location>
</feature>